<protein>
    <submittedName>
        <fullName evidence="1">Uncharacterized protein</fullName>
    </submittedName>
</protein>
<gene>
    <name evidence="1" type="ORF">Tci_927431</name>
</gene>
<dbReference type="EMBL" id="BKCJ011818300">
    <property type="protein sequence ID" value="GFD55462.1"/>
    <property type="molecule type" value="Genomic_DNA"/>
</dbReference>
<dbReference type="AlphaFoldDB" id="A0A699X5U6"/>
<name>A0A699X5U6_TANCI</name>
<feature type="non-terminal residue" evidence="1">
    <location>
        <position position="1"/>
    </location>
</feature>
<proteinExistence type="predicted"/>
<organism evidence="1">
    <name type="scientific">Tanacetum cinerariifolium</name>
    <name type="common">Dalmatian daisy</name>
    <name type="synonym">Chrysanthemum cinerariifolium</name>
    <dbReference type="NCBI Taxonomy" id="118510"/>
    <lineage>
        <taxon>Eukaryota</taxon>
        <taxon>Viridiplantae</taxon>
        <taxon>Streptophyta</taxon>
        <taxon>Embryophyta</taxon>
        <taxon>Tracheophyta</taxon>
        <taxon>Spermatophyta</taxon>
        <taxon>Magnoliopsida</taxon>
        <taxon>eudicotyledons</taxon>
        <taxon>Gunneridae</taxon>
        <taxon>Pentapetalae</taxon>
        <taxon>asterids</taxon>
        <taxon>campanulids</taxon>
        <taxon>Asterales</taxon>
        <taxon>Asteraceae</taxon>
        <taxon>Asteroideae</taxon>
        <taxon>Anthemideae</taxon>
        <taxon>Anthemidinae</taxon>
        <taxon>Tanacetum</taxon>
    </lineage>
</organism>
<accession>A0A699X5U6</accession>
<reference evidence="1" key="1">
    <citation type="journal article" date="2019" name="Sci. Rep.">
        <title>Draft genome of Tanacetum cinerariifolium, the natural source of mosquito coil.</title>
        <authorList>
            <person name="Yamashiro T."/>
            <person name="Shiraishi A."/>
            <person name="Satake H."/>
            <person name="Nakayama K."/>
        </authorList>
    </citation>
    <scope>NUCLEOTIDE SEQUENCE</scope>
</reference>
<comment type="caution">
    <text evidence="1">The sequence shown here is derived from an EMBL/GenBank/DDBJ whole genome shotgun (WGS) entry which is preliminary data.</text>
</comment>
<sequence>RFACYVSRDIFERLWTKEGVACVMDNFVVDGEFFAEEEDALALGDAEVVDCEDHFEVL</sequence>
<evidence type="ECO:0000313" key="1">
    <source>
        <dbReference type="EMBL" id="GFD55462.1"/>
    </source>
</evidence>